<evidence type="ECO:0000256" key="7">
    <source>
        <dbReference type="ARBA" id="ARBA00022729"/>
    </source>
</evidence>
<dbReference type="Gene3D" id="1.20.1070.10">
    <property type="entry name" value="Rhodopsin 7-helix transmembrane proteins"/>
    <property type="match status" value="1"/>
</dbReference>
<evidence type="ECO:0000259" key="20">
    <source>
        <dbReference type="PROSITE" id="PS50038"/>
    </source>
</evidence>
<dbReference type="CDD" id="cd15030">
    <property type="entry name" value="7tmF_SMO_homolog"/>
    <property type="match status" value="1"/>
</dbReference>
<feature type="transmembrane region" description="Helical" evidence="19">
    <location>
        <begin position="403"/>
        <end position="430"/>
    </location>
</feature>
<keyword evidence="10 19" id="KW-0472">Membrane</keyword>
<comment type="caution">
    <text evidence="17">Lacks conserved residue(s) required for the propagation of feature annotation.</text>
</comment>
<reference evidence="22" key="1">
    <citation type="submission" date="2021-09" db="EMBL/GenBank/DDBJ databases">
        <title>The genome of Mauremys mutica provides insights into the evolution of semi-aquatic lifestyle.</title>
        <authorList>
            <person name="Gong S."/>
            <person name="Gao Y."/>
        </authorList>
    </citation>
    <scope>NUCLEOTIDE SEQUENCE</scope>
    <source>
        <strain evidence="22">MM-2020</strain>
        <tissue evidence="22">Muscle</tissue>
    </source>
</reference>
<feature type="domain" description="FZ" evidence="20">
    <location>
        <begin position="66"/>
        <end position="182"/>
    </location>
</feature>
<dbReference type="GO" id="GO:0005113">
    <property type="term" value="F:patched binding"/>
    <property type="evidence" value="ECO:0007669"/>
    <property type="project" value="TreeGrafter"/>
</dbReference>
<evidence type="ECO:0000256" key="17">
    <source>
        <dbReference type="PROSITE-ProRule" id="PRU00090"/>
    </source>
</evidence>
<feature type="transmembrane region" description="Helical" evidence="19">
    <location>
        <begin position="267"/>
        <end position="284"/>
    </location>
</feature>
<keyword evidence="6 19" id="KW-0812">Transmembrane</keyword>
<feature type="region of interest" description="Disordered" evidence="18">
    <location>
        <begin position="1"/>
        <end position="25"/>
    </location>
</feature>
<dbReference type="SMART" id="SM00063">
    <property type="entry name" value="FRI"/>
    <property type="match status" value="1"/>
</dbReference>
<dbReference type="Proteomes" id="UP000827986">
    <property type="component" value="Unassembled WGS sequence"/>
</dbReference>
<keyword evidence="13" id="KW-0325">Glycoprotein</keyword>
<name>A0A9D3XT61_9SAUR</name>
<feature type="transmembrane region" description="Helical" evidence="19">
    <location>
        <begin position="233"/>
        <end position="255"/>
    </location>
</feature>
<evidence type="ECO:0000256" key="8">
    <source>
        <dbReference type="ARBA" id="ARBA00022989"/>
    </source>
</evidence>
<dbReference type="Pfam" id="PF01392">
    <property type="entry name" value="Fz"/>
    <property type="match status" value="1"/>
</dbReference>
<dbReference type="PANTHER" id="PTHR11309:SF35">
    <property type="entry name" value="PROTEIN SMOOTHENED"/>
    <property type="match status" value="1"/>
</dbReference>
<evidence type="ECO:0000256" key="6">
    <source>
        <dbReference type="ARBA" id="ARBA00022692"/>
    </source>
</evidence>
<feature type="transmembrane region" description="Helical" evidence="19">
    <location>
        <begin position="450"/>
        <end position="476"/>
    </location>
</feature>
<dbReference type="AlphaFoldDB" id="A0A9D3XT61"/>
<dbReference type="GO" id="GO:0007389">
    <property type="term" value="P:pattern specification process"/>
    <property type="evidence" value="ECO:0007669"/>
    <property type="project" value="TreeGrafter"/>
</dbReference>
<feature type="transmembrane region" description="Helical" evidence="19">
    <location>
        <begin position="312"/>
        <end position="340"/>
    </location>
</feature>
<gene>
    <name evidence="22" type="ORF">KIL84_018460</name>
</gene>
<evidence type="ECO:0000256" key="4">
    <source>
        <dbReference type="ARBA" id="ARBA00022473"/>
    </source>
</evidence>
<dbReference type="EMBL" id="JAHDVG010000463">
    <property type="protein sequence ID" value="KAH1185711.1"/>
    <property type="molecule type" value="Genomic_DNA"/>
</dbReference>
<evidence type="ECO:0000256" key="16">
    <source>
        <dbReference type="ARBA" id="ARBA00035037"/>
    </source>
</evidence>
<dbReference type="InterPro" id="IPR020067">
    <property type="entry name" value="Frizzled_dom"/>
</dbReference>
<comment type="similarity">
    <text evidence="3">Belongs to the G-protein coupled receptor Fz/Smo family.</text>
</comment>
<dbReference type="PANTHER" id="PTHR11309">
    <property type="entry name" value="FRIZZLED"/>
    <property type="match status" value="1"/>
</dbReference>
<dbReference type="GO" id="GO:0007224">
    <property type="term" value="P:smoothened signaling pathway"/>
    <property type="evidence" value="ECO:0007669"/>
    <property type="project" value="TreeGrafter"/>
</dbReference>
<dbReference type="Gene3D" id="1.10.2000.10">
    <property type="entry name" value="Frizzled cysteine-rich domain"/>
    <property type="match status" value="1"/>
</dbReference>
<evidence type="ECO:0000256" key="2">
    <source>
        <dbReference type="ARBA" id="ARBA00004651"/>
    </source>
</evidence>
<evidence type="ECO:0000256" key="9">
    <source>
        <dbReference type="ARBA" id="ARBA00023040"/>
    </source>
</evidence>
<keyword evidence="8 19" id="KW-1133">Transmembrane helix</keyword>
<dbReference type="FunFam" id="1.10.2000.10:FF:000010">
    <property type="entry name" value="Smoothened, frizzled class receptor"/>
    <property type="match status" value="1"/>
</dbReference>
<keyword evidence="23" id="KW-1185">Reference proteome</keyword>
<evidence type="ECO:0000256" key="11">
    <source>
        <dbReference type="ARBA" id="ARBA00023157"/>
    </source>
</evidence>
<comment type="subcellular location">
    <subcellularLocation>
        <location evidence="2">Cell membrane</location>
        <topology evidence="2">Multi-pass membrane protein</topology>
    </subcellularLocation>
    <subcellularLocation>
        <location evidence="1">Cell projection</location>
        <location evidence="1">Cilium</location>
    </subcellularLocation>
</comment>
<feature type="domain" description="G-protein coupled receptors family 2 profile 2" evidence="21">
    <location>
        <begin position="231"/>
        <end position="494"/>
    </location>
</feature>
<dbReference type="GO" id="GO:0005886">
    <property type="term" value="C:plasma membrane"/>
    <property type="evidence" value="ECO:0007669"/>
    <property type="project" value="UniProtKB-SubCell"/>
</dbReference>
<evidence type="ECO:0000256" key="19">
    <source>
        <dbReference type="SAM" id="Phobius"/>
    </source>
</evidence>
<feature type="transmembrane region" description="Helical" evidence="19">
    <location>
        <begin position="360"/>
        <end position="382"/>
    </location>
</feature>
<evidence type="ECO:0000256" key="14">
    <source>
        <dbReference type="ARBA" id="ARBA00023224"/>
    </source>
</evidence>
<evidence type="ECO:0000256" key="13">
    <source>
        <dbReference type="ARBA" id="ARBA00023180"/>
    </source>
</evidence>
<dbReference type="InterPro" id="IPR041771">
    <property type="entry name" value="SMO_CRD"/>
</dbReference>
<sequence length="850" mass="93778">MAGSLQSGPRPRGPARPRGGEGALGMGPARGPLLWGLLLLLLSPGPGPPACRGAQPNASAARDRCKRAAPCERLRSTACLGSALPYAATSTLLAADSGSQEEAHDKLLLWSGLRNAPRCWDAIQPLLCAVYMPKCEDGQVELPSQTLCQATRGPCTIVERERGWPDFLQCTTDRFPEGCPNEVQNLKFNSSGHCEAPLVQTDNPKSWYEDVEGCGIQCQNPLFTEHEHRDMHLYIAAFSSVTIFCTFFTLATFVADWKNSNRYPAVILFYVNACFFVGSIGWLAQFMDGARGEIVCRADGTMRLGEPTSNETLSCVIIFVIVYYSLMSGVIWFVMLTYAWHTSFKALGTTYQPLLGKTSYFHLVTWSIPFVLTVAILAVAQVDGDSVSGICFVGYKNYRYRAGFVLAPIGLVLIVGGYFLIRGVMTLFSIKSNHPGLLSEKAASKINETMLRLGIFGFLAFGFVLITFACHFYDFFNQAEWERSFREYVLCEANVTIAIQTNKPIPDCEIKNRPSLLVEKINLFAMFGTGISMSTWVWTKATLLIWKRTWCRLTGQSDDEPKRIRKSRMIAKAFSKRKELLRNPEQELSFSMRTVSHDGPVAGLAFDINEPSADVSSAWAQHVTKMVARRGAILPQDVSVTPVATPVPPDERANLWVVDAEISPELEKRASRKKRRRRKKKEVCPLGPALCDVGSFPPPARSAVPRLPKLPRQKCLVANPRESQLGEEVPPPGSYPGLRFSLSQHEGLFPQDNPARSRKHAAFHLVSNPFCPETEPQEDLALEGSVRGFLARQQHNGSFRLPAAGLDPGALPGGSVPCGPRTHGRRAGFTPIHSQTNLMDAELLEADSDF</sequence>
<dbReference type="OrthoDB" id="10064659at2759"/>
<evidence type="ECO:0000256" key="15">
    <source>
        <dbReference type="ARBA" id="ARBA00023273"/>
    </source>
</evidence>
<evidence type="ECO:0000256" key="5">
    <source>
        <dbReference type="ARBA" id="ARBA00022475"/>
    </source>
</evidence>
<dbReference type="PROSITE" id="PS50261">
    <property type="entry name" value="G_PROTEIN_RECEP_F2_4"/>
    <property type="match status" value="1"/>
</dbReference>
<dbReference type="GO" id="GO:0005929">
    <property type="term" value="C:cilium"/>
    <property type="evidence" value="ECO:0007669"/>
    <property type="project" value="UniProtKB-SubCell"/>
</dbReference>
<evidence type="ECO:0000256" key="3">
    <source>
        <dbReference type="ARBA" id="ARBA00008077"/>
    </source>
</evidence>
<evidence type="ECO:0000256" key="18">
    <source>
        <dbReference type="SAM" id="MobiDB-lite"/>
    </source>
</evidence>
<keyword evidence="11" id="KW-1015">Disulfide bond</keyword>
<accession>A0A9D3XT61</accession>
<dbReference type="GO" id="GO:0009888">
    <property type="term" value="P:tissue development"/>
    <property type="evidence" value="ECO:0007669"/>
    <property type="project" value="UniProtKB-ARBA"/>
</dbReference>
<evidence type="ECO:0000313" key="23">
    <source>
        <dbReference type="Proteomes" id="UP000827986"/>
    </source>
</evidence>
<dbReference type="Pfam" id="PF01534">
    <property type="entry name" value="Frizzled"/>
    <property type="match status" value="1"/>
</dbReference>
<dbReference type="InterPro" id="IPR000539">
    <property type="entry name" value="Frizzled/Smoothened_7TM"/>
</dbReference>
<dbReference type="InterPro" id="IPR036790">
    <property type="entry name" value="Frizzled_dom_sf"/>
</dbReference>
<dbReference type="PROSITE" id="PS50038">
    <property type="entry name" value="FZ"/>
    <property type="match status" value="1"/>
</dbReference>
<dbReference type="SUPFAM" id="SSF63501">
    <property type="entry name" value="Frizzled cysteine-rich domain"/>
    <property type="match status" value="1"/>
</dbReference>
<evidence type="ECO:0000313" key="22">
    <source>
        <dbReference type="EMBL" id="KAH1185711.1"/>
    </source>
</evidence>
<dbReference type="FunFam" id="1.20.1070.10:FF:000068">
    <property type="entry name" value="Smoothened, frizzled class receptor"/>
    <property type="match status" value="1"/>
</dbReference>
<proteinExistence type="inferred from homology"/>
<dbReference type="GO" id="GO:0071679">
    <property type="term" value="P:commissural neuron axon guidance"/>
    <property type="evidence" value="ECO:0007669"/>
    <property type="project" value="TreeGrafter"/>
</dbReference>
<comment type="caution">
    <text evidence="22">The sequence shown here is derived from an EMBL/GenBank/DDBJ whole genome shotgun (WGS) entry which is preliminary data.</text>
</comment>
<protein>
    <recommendedName>
        <fullName evidence="16">Protein smoothened</fullName>
    </recommendedName>
</protein>
<dbReference type="InterPro" id="IPR015526">
    <property type="entry name" value="Frizzled/SFRP"/>
</dbReference>
<keyword evidence="7" id="KW-0732">Signal</keyword>
<keyword evidence="4" id="KW-0217">Developmental protein</keyword>
<evidence type="ECO:0000256" key="1">
    <source>
        <dbReference type="ARBA" id="ARBA00004138"/>
    </source>
</evidence>
<dbReference type="InterPro" id="IPR035683">
    <property type="entry name" value="SMO_7TM"/>
</dbReference>
<dbReference type="CDD" id="cd07451">
    <property type="entry name" value="CRD_SMO"/>
    <property type="match status" value="1"/>
</dbReference>
<keyword evidence="9" id="KW-0297">G-protein coupled receptor</keyword>
<keyword evidence="5" id="KW-1003">Cell membrane</keyword>
<keyword evidence="14" id="KW-0807">Transducer</keyword>
<dbReference type="PRINTS" id="PR00489">
    <property type="entry name" value="FRIZZLED"/>
</dbReference>
<dbReference type="GO" id="GO:0030425">
    <property type="term" value="C:dendrite"/>
    <property type="evidence" value="ECO:0007669"/>
    <property type="project" value="TreeGrafter"/>
</dbReference>
<evidence type="ECO:0000259" key="21">
    <source>
        <dbReference type="PROSITE" id="PS50261"/>
    </source>
</evidence>
<dbReference type="GO" id="GO:0004930">
    <property type="term" value="F:G protein-coupled receptor activity"/>
    <property type="evidence" value="ECO:0007669"/>
    <property type="project" value="UniProtKB-KW"/>
</dbReference>
<dbReference type="GO" id="GO:0007417">
    <property type="term" value="P:central nervous system development"/>
    <property type="evidence" value="ECO:0007669"/>
    <property type="project" value="TreeGrafter"/>
</dbReference>
<dbReference type="SMART" id="SM01330">
    <property type="entry name" value="Frizzled"/>
    <property type="match status" value="1"/>
</dbReference>
<keyword evidence="15" id="KW-0966">Cell projection</keyword>
<keyword evidence="12" id="KW-0675">Receptor</keyword>
<evidence type="ECO:0000256" key="10">
    <source>
        <dbReference type="ARBA" id="ARBA00023136"/>
    </source>
</evidence>
<organism evidence="22 23">
    <name type="scientific">Mauremys mutica</name>
    <name type="common">yellowpond turtle</name>
    <dbReference type="NCBI Taxonomy" id="74926"/>
    <lineage>
        <taxon>Eukaryota</taxon>
        <taxon>Metazoa</taxon>
        <taxon>Chordata</taxon>
        <taxon>Craniata</taxon>
        <taxon>Vertebrata</taxon>
        <taxon>Euteleostomi</taxon>
        <taxon>Archelosauria</taxon>
        <taxon>Testudinata</taxon>
        <taxon>Testudines</taxon>
        <taxon>Cryptodira</taxon>
        <taxon>Durocryptodira</taxon>
        <taxon>Testudinoidea</taxon>
        <taxon>Geoemydidae</taxon>
        <taxon>Geoemydinae</taxon>
        <taxon>Mauremys</taxon>
    </lineage>
</organism>
<dbReference type="InterPro" id="IPR017981">
    <property type="entry name" value="GPCR_2-like_7TM"/>
</dbReference>
<evidence type="ECO:0000256" key="12">
    <source>
        <dbReference type="ARBA" id="ARBA00023170"/>
    </source>
</evidence>